<evidence type="ECO:0000259" key="7">
    <source>
        <dbReference type="PROSITE" id="PS50888"/>
    </source>
</evidence>
<dbReference type="PROSITE" id="PS50888">
    <property type="entry name" value="BHLH"/>
    <property type="match status" value="1"/>
</dbReference>
<dbReference type="GO" id="GO:0005634">
    <property type="term" value="C:nucleus"/>
    <property type="evidence" value="ECO:0007669"/>
    <property type="project" value="UniProtKB-SubCell"/>
</dbReference>
<evidence type="ECO:0000313" key="8">
    <source>
        <dbReference type="Proteomes" id="UP000504603"/>
    </source>
</evidence>
<proteinExistence type="predicted"/>
<keyword evidence="4" id="KW-0539">Nucleus</keyword>
<evidence type="ECO:0000256" key="4">
    <source>
        <dbReference type="ARBA" id="ARBA00023242"/>
    </source>
</evidence>
<evidence type="ECO:0000256" key="6">
    <source>
        <dbReference type="SAM" id="MobiDB-lite"/>
    </source>
</evidence>
<dbReference type="GO" id="GO:0046983">
    <property type="term" value="F:protein dimerization activity"/>
    <property type="evidence" value="ECO:0007669"/>
    <property type="project" value="InterPro"/>
</dbReference>
<reference evidence="9" key="1">
    <citation type="submission" date="2025-08" db="UniProtKB">
        <authorList>
            <consortium name="RefSeq"/>
        </authorList>
    </citation>
    <scope>IDENTIFICATION</scope>
    <source>
        <strain evidence="9">OHB3-1</strain>
    </source>
</reference>
<keyword evidence="8" id="KW-1185">Reference proteome</keyword>
<feature type="region of interest" description="Disordered" evidence="6">
    <location>
        <begin position="244"/>
        <end position="266"/>
    </location>
</feature>
<dbReference type="Proteomes" id="UP000504603">
    <property type="component" value="Unplaced"/>
</dbReference>
<evidence type="ECO:0000256" key="3">
    <source>
        <dbReference type="ARBA" id="ARBA00023163"/>
    </source>
</evidence>
<sequence length="347" mass="38690">MESISSARWISEWEMEETAFIDEIQIDPFEFSFDEFKFEQSDGAGTVTATAAEIYDYGPSAVVEERPAKQLKVAAADGAHCQIFAPTPKADSSSSSSHIICFQSSNSKSSTVVEPKLEMDFESDRNLNFSSLISESSWKENNRYCWSRNGQGTKRAASGSMNRNPLHAREHVIAERKRREKLSQRFIALSALIPGLNKIDKASILGGAVRYVKELQERLKEAEERASKISEEAATVYVKRSSLSCSDDDVSSSEENTDSSGGPVPEIEARVSNKDVLLRIHTHKRKGCLSYLHNKIENLNLTILNSTALPFAHSQLHITIVAQMDIGFCMSMEDVVKNLRQALLEFI</sequence>
<accession>A0A6J1BY31</accession>
<dbReference type="RefSeq" id="XP_022133093.1">
    <property type="nucleotide sequence ID" value="XM_022277401.1"/>
</dbReference>
<organism evidence="8 9">
    <name type="scientific">Momordica charantia</name>
    <name type="common">Bitter gourd</name>
    <name type="synonym">Balsam pear</name>
    <dbReference type="NCBI Taxonomy" id="3673"/>
    <lineage>
        <taxon>Eukaryota</taxon>
        <taxon>Viridiplantae</taxon>
        <taxon>Streptophyta</taxon>
        <taxon>Embryophyta</taxon>
        <taxon>Tracheophyta</taxon>
        <taxon>Spermatophyta</taxon>
        <taxon>Magnoliopsida</taxon>
        <taxon>eudicotyledons</taxon>
        <taxon>Gunneridae</taxon>
        <taxon>Pentapetalae</taxon>
        <taxon>rosids</taxon>
        <taxon>fabids</taxon>
        <taxon>Cucurbitales</taxon>
        <taxon>Cucurbitaceae</taxon>
        <taxon>Momordiceae</taxon>
        <taxon>Momordica</taxon>
    </lineage>
</organism>
<feature type="domain" description="BHLH" evidence="7">
    <location>
        <begin position="166"/>
        <end position="215"/>
    </location>
</feature>
<feature type="compositionally biased region" description="Acidic residues" evidence="6">
    <location>
        <begin position="246"/>
        <end position="257"/>
    </location>
</feature>
<dbReference type="Pfam" id="PF00010">
    <property type="entry name" value="HLH"/>
    <property type="match status" value="1"/>
</dbReference>
<dbReference type="InterPro" id="IPR011598">
    <property type="entry name" value="bHLH_dom"/>
</dbReference>
<keyword evidence="2" id="KW-0805">Transcription regulation</keyword>
<dbReference type="InterPro" id="IPR052610">
    <property type="entry name" value="bHLH_transcription_regulator"/>
</dbReference>
<evidence type="ECO:0000256" key="5">
    <source>
        <dbReference type="SAM" id="Coils"/>
    </source>
</evidence>
<dbReference type="Gene3D" id="4.10.280.10">
    <property type="entry name" value="Helix-loop-helix DNA-binding domain"/>
    <property type="match status" value="1"/>
</dbReference>
<dbReference type="OrthoDB" id="690068at2759"/>
<dbReference type="InterPro" id="IPR036638">
    <property type="entry name" value="HLH_DNA-bd_sf"/>
</dbReference>
<dbReference type="AlphaFoldDB" id="A0A6J1BY31"/>
<dbReference type="SUPFAM" id="SSF47459">
    <property type="entry name" value="HLH, helix-loop-helix DNA-binding domain"/>
    <property type="match status" value="1"/>
</dbReference>
<comment type="subcellular location">
    <subcellularLocation>
        <location evidence="1">Nucleus</location>
    </subcellularLocation>
</comment>
<feature type="coiled-coil region" evidence="5">
    <location>
        <begin position="205"/>
        <end position="232"/>
    </location>
</feature>
<dbReference type="GeneID" id="111005773"/>
<keyword evidence="3" id="KW-0804">Transcription</keyword>
<keyword evidence="5" id="KW-0175">Coiled coil</keyword>
<dbReference type="SMART" id="SM00353">
    <property type="entry name" value="HLH"/>
    <property type="match status" value="1"/>
</dbReference>
<dbReference type="KEGG" id="mcha:111005773"/>
<evidence type="ECO:0000256" key="1">
    <source>
        <dbReference type="ARBA" id="ARBA00004123"/>
    </source>
</evidence>
<dbReference type="PANTHER" id="PTHR45959:SF73">
    <property type="entry name" value="TRANSCRIPTION FACTOR BHLH25"/>
    <property type="match status" value="1"/>
</dbReference>
<gene>
    <name evidence="9" type="primary">LOC111005773</name>
</gene>
<evidence type="ECO:0000256" key="2">
    <source>
        <dbReference type="ARBA" id="ARBA00023015"/>
    </source>
</evidence>
<dbReference type="PANTHER" id="PTHR45959">
    <property type="entry name" value="BHLH TRANSCRIPTION FACTOR"/>
    <property type="match status" value="1"/>
</dbReference>
<evidence type="ECO:0000313" key="9">
    <source>
        <dbReference type="RefSeq" id="XP_022133093.1"/>
    </source>
</evidence>
<name>A0A6J1BY31_MOMCH</name>
<protein>
    <submittedName>
        <fullName evidence="9">Transcription factor bHLH19-like</fullName>
    </submittedName>
</protein>